<keyword evidence="4" id="KW-1003">Cell membrane</keyword>
<evidence type="ECO:0000256" key="4">
    <source>
        <dbReference type="ARBA" id="ARBA00022475"/>
    </source>
</evidence>
<proteinExistence type="inferred from homology"/>
<feature type="transmembrane region" description="Helical" evidence="8">
    <location>
        <begin position="133"/>
        <end position="157"/>
    </location>
</feature>
<dbReference type="Pfam" id="PF12698">
    <property type="entry name" value="ABC2_membrane_3"/>
    <property type="match status" value="1"/>
</dbReference>
<feature type="transmembrane region" description="Helical" evidence="8">
    <location>
        <begin position="243"/>
        <end position="264"/>
    </location>
</feature>
<feature type="transmembrane region" description="Helical" evidence="8">
    <location>
        <begin position="303"/>
        <end position="324"/>
    </location>
</feature>
<evidence type="ECO:0000256" key="3">
    <source>
        <dbReference type="ARBA" id="ARBA00022448"/>
    </source>
</evidence>
<keyword evidence="6 8" id="KW-1133">Transmembrane helix</keyword>
<feature type="domain" description="ABC transmembrane type-2" evidence="9">
    <location>
        <begin position="99"/>
        <end position="327"/>
    </location>
</feature>
<dbReference type="InterPro" id="IPR013525">
    <property type="entry name" value="ABC2_TM"/>
</dbReference>
<feature type="transmembrane region" description="Helical" evidence="8">
    <location>
        <begin position="178"/>
        <end position="203"/>
    </location>
</feature>
<dbReference type="OrthoDB" id="10255969at2759"/>
<feature type="transmembrane region" description="Helical" evidence="8">
    <location>
        <begin position="209"/>
        <end position="236"/>
    </location>
</feature>
<dbReference type="InterPro" id="IPR047817">
    <property type="entry name" value="ABC2_TM_bact-type"/>
</dbReference>
<dbReference type="AlphaFoldDB" id="A0A653DLP1"/>
<evidence type="ECO:0000256" key="7">
    <source>
        <dbReference type="ARBA" id="ARBA00023136"/>
    </source>
</evidence>
<comment type="subcellular location">
    <subcellularLocation>
        <location evidence="1">Cell membrane</location>
        <topology evidence="1">Multi-pass membrane protein</topology>
    </subcellularLocation>
</comment>
<dbReference type="PANTHER" id="PTHR30294">
    <property type="entry name" value="MEMBRANE COMPONENT OF ABC TRANSPORTER YHHJ-RELATED"/>
    <property type="match status" value="1"/>
</dbReference>
<dbReference type="PROSITE" id="PS51012">
    <property type="entry name" value="ABC_TM2"/>
    <property type="match status" value="1"/>
</dbReference>
<dbReference type="Proteomes" id="UP000410492">
    <property type="component" value="Unassembled WGS sequence"/>
</dbReference>
<keyword evidence="3" id="KW-0813">Transport</keyword>
<evidence type="ECO:0000313" key="11">
    <source>
        <dbReference type="Proteomes" id="UP000410492"/>
    </source>
</evidence>
<keyword evidence="11" id="KW-1185">Reference proteome</keyword>
<dbReference type="GO" id="GO:0140359">
    <property type="term" value="F:ABC-type transporter activity"/>
    <property type="evidence" value="ECO:0007669"/>
    <property type="project" value="InterPro"/>
</dbReference>
<keyword evidence="7 8" id="KW-0472">Membrane</keyword>
<sequence length="329" mass="36901">MSCGYLKYLEVDTFHLRYYPDTTSCKQDAREGFVWGCMFIKSSFSQALLLRAVALVRDDISGSARFARESEIQVWLDMSYHQIAHTLKRDISAAFDNFTKDLMEECKIESRLFMPPMTFEAVYGSSRPSFTDFAAPGVLLTIVFFLAVGLTATALIIERLDGLLNRAYVAGVTPSEILLSHVLTQFIIMVGQTILALIFMIAVFEVDCIGSMALVISITLLQGLCGMCFGFVISAVCSQERNAIQLALGSFYPAILLSGVMWPLEAMPVSLRYVSLLFPITQATRSLRSVMLRGWGITWPRVYWGYVSTCIWIIIFLIISLLAVKFRRS</sequence>
<dbReference type="GO" id="GO:0005886">
    <property type="term" value="C:plasma membrane"/>
    <property type="evidence" value="ECO:0007669"/>
    <property type="project" value="UniProtKB-SubCell"/>
</dbReference>
<gene>
    <name evidence="10" type="ORF">CALMAC_LOCUS18601</name>
</gene>
<protein>
    <recommendedName>
        <fullName evidence="9">ABC transmembrane type-2 domain-containing protein</fullName>
    </recommendedName>
</protein>
<evidence type="ECO:0000259" key="9">
    <source>
        <dbReference type="PROSITE" id="PS51012"/>
    </source>
</evidence>
<evidence type="ECO:0000256" key="2">
    <source>
        <dbReference type="ARBA" id="ARBA00007783"/>
    </source>
</evidence>
<dbReference type="EMBL" id="CAACVG010012966">
    <property type="protein sequence ID" value="VEN61113.1"/>
    <property type="molecule type" value="Genomic_DNA"/>
</dbReference>
<accession>A0A653DLP1</accession>
<dbReference type="PANTHER" id="PTHR30294:SF38">
    <property type="entry name" value="TRANSPORT PERMEASE PROTEIN"/>
    <property type="match status" value="1"/>
</dbReference>
<evidence type="ECO:0000256" key="1">
    <source>
        <dbReference type="ARBA" id="ARBA00004651"/>
    </source>
</evidence>
<reference evidence="10 11" key="1">
    <citation type="submission" date="2019-01" db="EMBL/GenBank/DDBJ databases">
        <authorList>
            <person name="Sayadi A."/>
        </authorList>
    </citation>
    <scope>NUCLEOTIDE SEQUENCE [LARGE SCALE GENOMIC DNA]</scope>
</reference>
<keyword evidence="5 8" id="KW-0812">Transmembrane</keyword>
<evidence type="ECO:0000256" key="6">
    <source>
        <dbReference type="ARBA" id="ARBA00022989"/>
    </source>
</evidence>
<organism evidence="10 11">
    <name type="scientific">Callosobruchus maculatus</name>
    <name type="common">Southern cowpea weevil</name>
    <name type="synonym">Pulse bruchid</name>
    <dbReference type="NCBI Taxonomy" id="64391"/>
    <lineage>
        <taxon>Eukaryota</taxon>
        <taxon>Metazoa</taxon>
        <taxon>Ecdysozoa</taxon>
        <taxon>Arthropoda</taxon>
        <taxon>Hexapoda</taxon>
        <taxon>Insecta</taxon>
        <taxon>Pterygota</taxon>
        <taxon>Neoptera</taxon>
        <taxon>Endopterygota</taxon>
        <taxon>Coleoptera</taxon>
        <taxon>Polyphaga</taxon>
        <taxon>Cucujiformia</taxon>
        <taxon>Chrysomeloidea</taxon>
        <taxon>Chrysomelidae</taxon>
        <taxon>Bruchinae</taxon>
        <taxon>Bruchini</taxon>
        <taxon>Callosobruchus</taxon>
    </lineage>
</organism>
<name>A0A653DLP1_CALMS</name>
<evidence type="ECO:0000256" key="8">
    <source>
        <dbReference type="SAM" id="Phobius"/>
    </source>
</evidence>
<dbReference type="InterPro" id="IPR051449">
    <property type="entry name" value="ABC-2_transporter_component"/>
</dbReference>
<evidence type="ECO:0000313" key="10">
    <source>
        <dbReference type="EMBL" id="VEN61113.1"/>
    </source>
</evidence>
<comment type="similarity">
    <text evidence="2">Belongs to the ABC-2 integral membrane protein family.</text>
</comment>
<evidence type="ECO:0000256" key="5">
    <source>
        <dbReference type="ARBA" id="ARBA00022692"/>
    </source>
</evidence>